<reference evidence="2" key="1">
    <citation type="journal article" date="2022" name="Mol. Ecol. Resour.">
        <title>The genomes of chicory, endive, great burdock and yacon provide insights into Asteraceae palaeo-polyploidization history and plant inulin production.</title>
        <authorList>
            <person name="Fan W."/>
            <person name="Wang S."/>
            <person name="Wang H."/>
            <person name="Wang A."/>
            <person name="Jiang F."/>
            <person name="Liu H."/>
            <person name="Zhao H."/>
            <person name="Xu D."/>
            <person name="Zhang Y."/>
        </authorList>
    </citation>
    <scope>NUCLEOTIDE SEQUENCE [LARGE SCALE GENOMIC DNA]</scope>
    <source>
        <strain evidence="2">cv. Punajuju</strain>
    </source>
</reference>
<organism evidence="1 2">
    <name type="scientific">Cichorium intybus</name>
    <name type="common">Chicory</name>
    <dbReference type="NCBI Taxonomy" id="13427"/>
    <lineage>
        <taxon>Eukaryota</taxon>
        <taxon>Viridiplantae</taxon>
        <taxon>Streptophyta</taxon>
        <taxon>Embryophyta</taxon>
        <taxon>Tracheophyta</taxon>
        <taxon>Spermatophyta</taxon>
        <taxon>Magnoliopsida</taxon>
        <taxon>eudicotyledons</taxon>
        <taxon>Gunneridae</taxon>
        <taxon>Pentapetalae</taxon>
        <taxon>asterids</taxon>
        <taxon>campanulids</taxon>
        <taxon>Asterales</taxon>
        <taxon>Asteraceae</taxon>
        <taxon>Cichorioideae</taxon>
        <taxon>Cichorieae</taxon>
        <taxon>Cichoriinae</taxon>
        <taxon>Cichorium</taxon>
    </lineage>
</organism>
<reference evidence="1 2" key="2">
    <citation type="journal article" date="2022" name="Mol. Ecol. Resour.">
        <title>The genomes of chicory, endive, great burdock and yacon provide insights into Asteraceae paleo-polyploidization history and plant inulin production.</title>
        <authorList>
            <person name="Fan W."/>
            <person name="Wang S."/>
            <person name="Wang H."/>
            <person name="Wang A."/>
            <person name="Jiang F."/>
            <person name="Liu H."/>
            <person name="Zhao H."/>
            <person name="Xu D."/>
            <person name="Zhang Y."/>
        </authorList>
    </citation>
    <scope>NUCLEOTIDE SEQUENCE [LARGE SCALE GENOMIC DNA]</scope>
    <source>
        <strain evidence="2">cv. Punajuju</strain>
        <tissue evidence="1">Leaves</tissue>
    </source>
</reference>
<evidence type="ECO:0000313" key="2">
    <source>
        <dbReference type="Proteomes" id="UP001055811"/>
    </source>
</evidence>
<accession>A0ACB9DXM0</accession>
<proteinExistence type="predicted"/>
<evidence type="ECO:0000313" key="1">
    <source>
        <dbReference type="EMBL" id="KAI3751307.1"/>
    </source>
</evidence>
<sequence length="68" mass="8096">MEIISLEDMLYKNKCDQQAPIMVKVWEAVGGFRKRSLETAIIGKIEIWKCNEELPQYIKIWKRNEELP</sequence>
<gene>
    <name evidence="1" type="ORF">L2E82_22368</name>
</gene>
<protein>
    <submittedName>
        <fullName evidence="1">Uncharacterized protein</fullName>
    </submittedName>
</protein>
<dbReference type="Proteomes" id="UP001055811">
    <property type="component" value="Linkage Group LG04"/>
</dbReference>
<comment type="caution">
    <text evidence="1">The sequence shown here is derived from an EMBL/GenBank/DDBJ whole genome shotgun (WGS) entry which is preliminary data.</text>
</comment>
<keyword evidence="2" id="KW-1185">Reference proteome</keyword>
<dbReference type="EMBL" id="CM042012">
    <property type="protein sequence ID" value="KAI3751307.1"/>
    <property type="molecule type" value="Genomic_DNA"/>
</dbReference>
<name>A0ACB9DXM0_CICIN</name>